<sequence length="146" mass="16536">MLNYNEEVEVVFQGTNLIDASIEHPMHLHGCSFYAIGSGYGVFDNETDPKGYNFVDPPKLNTVTLPKNGWFAIGFKASNPGVWLWHCLYARHLSWGMNSVFIVKNGGTKETSIREPLPYLPPCKDSFTSRLQQYENSAAYRLNKID</sequence>
<dbReference type="InParanoid" id="A0A7N2MGL1"/>
<dbReference type="InterPro" id="IPR011706">
    <property type="entry name" value="Cu-oxidase_C"/>
</dbReference>
<comment type="similarity">
    <text evidence="1">Belongs to the multicopper oxidase family.</text>
</comment>
<dbReference type="Pfam" id="PF07731">
    <property type="entry name" value="Cu-oxidase_2"/>
    <property type="match status" value="1"/>
</dbReference>
<dbReference type="Gene3D" id="2.60.40.420">
    <property type="entry name" value="Cupredoxins - blue copper proteins"/>
    <property type="match status" value="1"/>
</dbReference>
<keyword evidence="2" id="KW-0479">Metal-binding</keyword>
<evidence type="ECO:0000313" key="6">
    <source>
        <dbReference type="Proteomes" id="UP000594261"/>
    </source>
</evidence>
<dbReference type="OMA" id="WHCLYAR"/>
<dbReference type="GO" id="GO:0016491">
    <property type="term" value="F:oxidoreductase activity"/>
    <property type="evidence" value="ECO:0007669"/>
    <property type="project" value="UniProtKB-KW"/>
</dbReference>
<keyword evidence="3" id="KW-0560">Oxidoreductase</keyword>
<keyword evidence="6" id="KW-1185">Reference proteome</keyword>
<protein>
    <recommendedName>
        <fullName evidence="4">Plastocyanin-like domain-containing protein</fullName>
    </recommendedName>
</protein>
<dbReference type="InterPro" id="IPR033138">
    <property type="entry name" value="Cu_oxidase_CS"/>
</dbReference>
<evidence type="ECO:0000313" key="5">
    <source>
        <dbReference type="EnsemblPlants" id="QL09p010642:mrna"/>
    </source>
</evidence>
<reference evidence="5 6" key="1">
    <citation type="journal article" date="2016" name="G3 (Bethesda)">
        <title>First Draft Assembly and Annotation of the Genome of a California Endemic Oak Quercus lobata Nee (Fagaceae).</title>
        <authorList>
            <person name="Sork V.L."/>
            <person name="Fitz-Gibbon S.T."/>
            <person name="Puiu D."/>
            <person name="Crepeau M."/>
            <person name="Gugger P.F."/>
            <person name="Sherman R."/>
            <person name="Stevens K."/>
            <person name="Langley C.H."/>
            <person name="Pellegrini M."/>
            <person name="Salzberg S.L."/>
        </authorList>
    </citation>
    <scope>NUCLEOTIDE SEQUENCE [LARGE SCALE GENOMIC DNA]</scope>
    <source>
        <strain evidence="5 6">cv. SW786</strain>
    </source>
</reference>
<dbReference type="InterPro" id="IPR008972">
    <property type="entry name" value="Cupredoxin"/>
</dbReference>
<dbReference type="EMBL" id="LRBV02000009">
    <property type="status" value="NOT_ANNOTATED_CDS"/>
    <property type="molecule type" value="Genomic_DNA"/>
</dbReference>
<dbReference type="Proteomes" id="UP000594261">
    <property type="component" value="Chromosome 9"/>
</dbReference>
<evidence type="ECO:0000256" key="3">
    <source>
        <dbReference type="ARBA" id="ARBA00023002"/>
    </source>
</evidence>
<evidence type="ECO:0000259" key="4">
    <source>
        <dbReference type="Pfam" id="PF07731"/>
    </source>
</evidence>
<dbReference type="Gramene" id="QL09p010642:mrna">
    <property type="protein sequence ID" value="QL09p010642:mrna"/>
    <property type="gene ID" value="QL09p010642"/>
</dbReference>
<name>A0A7N2MGL1_QUELO</name>
<dbReference type="EnsemblPlants" id="QL09p010642:mrna">
    <property type="protein sequence ID" value="QL09p010642:mrna"/>
    <property type="gene ID" value="QL09p010642"/>
</dbReference>
<dbReference type="GO" id="GO:0005507">
    <property type="term" value="F:copper ion binding"/>
    <property type="evidence" value="ECO:0007669"/>
    <property type="project" value="InterPro"/>
</dbReference>
<dbReference type="PANTHER" id="PTHR11709">
    <property type="entry name" value="MULTI-COPPER OXIDASE"/>
    <property type="match status" value="1"/>
</dbReference>
<feature type="domain" description="Plastocyanin-like" evidence="4">
    <location>
        <begin position="2"/>
        <end position="106"/>
    </location>
</feature>
<evidence type="ECO:0000256" key="2">
    <source>
        <dbReference type="ARBA" id="ARBA00022723"/>
    </source>
</evidence>
<organism evidence="5 6">
    <name type="scientific">Quercus lobata</name>
    <name type="common">Valley oak</name>
    <dbReference type="NCBI Taxonomy" id="97700"/>
    <lineage>
        <taxon>Eukaryota</taxon>
        <taxon>Viridiplantae</taxon>
        <taxon>Streptophyta</taxon>
        <taxon>Embryophyta</taxon>
        <taxon>Tracheophyta</taxon>
        <taxon>Spermatophyta</taxon>
        <taxon>Magnoliopsida</taxon>
        <taxon>eudicotyledons</taxon>
        <taxon>Gunneridae</taxon>
        <taxon>Pentapetalae</taxon>
        <taxon>rosids</taxon>
        <taxon>fabids</taxon>
        <taxon>Fagales</taxon>
        <taxon>Fagaceae</taxon>
        <taxon>Quercus</taxon>
    </lineage>
</organism>
<dbReference type="PROSITE" id="PS00079">
    <property type="entry name" value="MULTICOPPER_OXIDASE1"/>
    <property type="match status" value="1"/>
</dbReference>
<evidence type="ECO:0000256" key="1">
    <source>
        <dbReference type="ARBA" id="ARBA00010609"/>
    </source>
</evidence>
<accession>A0A7N2MGL1</accession>
<dbReference type="InterPro" id="IPR045087">
    <property type="entry name" value="Cu-oxidase_fam"/>
</dbReference>
<dbReference type="AlphaFoldDB" id="A0A7N2MGL1"/>
<dbReference type="PANTHER" id="PTHR11709:SF517">
    <property type="entry name" value="LACCASE"/>
    <property type="match status" value="1"/>
</dbReference>
<proteinExistence type="inferred from homology"/>
<reference evidence="5" key="2">
    <citation type="submission" date="2021-01" db="UniProtKB">
        <authorList>
            <consortium name="EnsemblPlants"/>
        </authorList>
    </citation>
    <scope>IDENTIFICATION</scope>
</reference>
<dbReference type="SUPFAM" id="SSF49503">
    <property type="entry name" value="Cupredoxins"/>
    <property type="match status" value="1"/>
</dbReference>